<protein>
    <recommendedName>
        <fullName evidence="7">ABC transmembrane type-1 domain-containing protein</fullName>
    </recommendedName>
</protein>
<feature type="domain" description="ABC transmembrane type-1" evidence="7">
    <location>
        <begin position="112"/>
        <end position="212"/>
    </location>
</feature>
<reference evidence="8" key="1">
    <citation type="journal article" date="2023" name="Plant J.">
        <title>Genome sequences and population genomics provide insights into the demographic history, inbreeding, and mutation load of two 'living fossil' tree species of Dipteronia.</title>
        <authorList>
            <person name="Feng Y."/>
            <person name="Comes H.P."/>
            <person name="Chen J."/>
            <person name="Zhu S."/>
            <person name="Lu R."/>
            <person name="Zhang X."/>
            <person name="Li P."/>
            <person name="Qiu J."/>
            <person name="Olsen K.M."/>
            <person name="Qiu Y."/>
        </authorList>
    </citation>
    <scope>NUCLEOTIDE SEQUENCE</scope>
    <source>
        <strain evidence="8">KIB01</strain>
    </source>
</reference>
<accession>A0AAD9TVR7</accession>
<sequence length="212" mass="23617">MGAYSQLVRLQEGAKGAGKAQVTGVDKSNASSSQMDEAMARRHRRRPHRGSSSGHHSFGFDVGVASFSIYETQAEEAVEEKNEISEIEIEKAKKVSIKRLAYLNKPEIPVLLIGAFAAVIDAVILPIFALIISTAIKMFFEPPHQLQKESKMWSVVFMRLSLISLIATPLKSYFFGMAGGKLIERIRSLTFEKVVHQQISWFDDPANSRSVY</sequence>
<dbReference type="GO" id="GO:0015421">
    <property type="term" value="F:ABC-type oligopeptide transporter activity"/>
    <property type="evidence" value="ECO:0007669"/>
    <property type="project" value="TreeGrafter"/>
</dbReference>
<dbReference type="PANTHER" id="PTHR43394">
    <property type="entry name" value="ATP-DEPENDENT PERMEASE MDL1, MITOCHONDRIAL"/>
    <property type="match status" value="1"/>
</dbReference>
<evidence type="ECO:0000256" key="2">
    <source>
        <dbReference type="ARBA" id="ARBA00022692"/>
    </source>
</evidence>
<feature type="compositionally biased region" description="Polar residues" evidence="5">
    <location>
        <begin position="26"/>
        <end position="35"/>
    </location>
</feature>
<dbReference type="GO" id="GO:0090374">
    <property type="term" value="P:oligopeptide export from mitochondrion"/>
    <property type="evidence" value="ECO:0007669"/>
    <property type="project" value="TreeGrafter"/>
</dbReference>
<feature type="region of interest" description="Disordered" evidence="5">
    <location>
        <begin position="18"/>
        <end position="57"/>
    </location>
</feature>
<dbReference type="Gene3D" id="1.20.1560.10">
    <property type="entry name" value="ABC transporter type 1, transmembrane domain"/>
    <property type="match status" value="1"/>
</dbReference>
<keyword evidence="9" id="KW-1185">Reference proteome</keyword>
<gene>
    <name evidence="8" type="ORF">Ddye_024463</name>
</gene>
<comment type="caution">
    <text evidence="8">The sequence shown here is derived from an EMBL/GenBank/DDBJ whole genome shotgun (WGS) entry which is preliminary data.</text>
</comment>
<evidence type="ECO:0000256" key="3">
    <source>
        <dbReference type="ARBA" id="ARBA00022989"/>
    </source>
</evidence>
<dbReference type="EMBL" id="JANJYI010000007">
    <property type="protein sequence ID" value="KAK2642700.1"/>
    <property type="molecule type" value="Genomic_DNA"/>
</dbReference>
<dbReference type="InterPro" id="IPR011527">
    <property type="entry name" value="ABC1_TM_dom"/>
</dbReference>
<dbReference type="Proteomes" id="UP001280121">
    <property type="component" value="Unassembled WGS sequence"/>
</dbReference>
<evidence type="ECO:0000259" key="7">
    <source>
        <dbReference type="PROSITE" id="PS50929"/>
    </source>
</evidence>
<dbReference type="PROSITE" id="PS50929">
    <property type="entry name" value="ABC_TM1F"/>
    <property type="match status" value="1"/>
</dbReference>
<organism evidence="8 9">
    <name type="scientific">Dipteronia dyeriana</name>
    <dbReference type="NCBI Taxonomy" id="168575"/>
    <lineage>
        <taxon>Eukaryota</taxon>
        <taxon>Viridiplantae</taxon>
        <taxon>Streptophyta</taxon>
        <taxon>Embryophyta</taxon>
        <taxon>Tracheophyta</taxon>
        <taxon>Spermatophyta</taxon>
        <taxon>Magnoliopsida</taxon>
        <taxon>eudicotyledons</taxon>
        <taxon>Gunneridae</taxon>
        <taxon>Pentapetalae</taxon>
        <taxon>rosids</taxon>
        <taxon>malvids</taxon>
        <taxon>Sapindales</taxon>
        <taxon>Sapindaceae</taxon>
        <taxon>Hippocastanoideae</taxon>
        <taxon>Acereae</taxon>
        <taxon>Dipteronia</taxon>
    </lineage>
</organism>
<dbReference type="InterPro" id="IPR039421">
    <property type="entry name" value="Type_1_exporter"/>
</dbReference>
<dbReference type="PANTHER" id="PTHR43394:SF18">
    <property type="entry name" value="ABC TRANSPORTER B FAMILY MEMBER 11-LIKE"/>
    <property type="match status" value="1"/>
</dbReference>
<evidence type="ECO:0000313" key="9">
    <source>
        <dbReference type="Proteomes" id="UP001280121"/>
    </source>
</evidence>
<comment type="subcellular location">
    <subcellularLocation>
        <location evidence="1">Membrane</location>
        <topology evidence="1">Multi-pass membrane protein</topology>
    </subcellularLocation>
</comment>
<dbReference type="GO" id="GO:0005743">
    <property type="term" value="C:mitochondrial inner membrane"/>
    <property type="evidence" value="ECO:0007669"/>
    <property type="project" value="TreeGrafter"/>
</dbReference>
<evidence type="ECO:0000256" key="4">
    <source>
        <dbReference type="ARBA" id="ARBA00023136"/>
    </source>
</evidence>
<evidence type="ECO:0000313" key="8">
    <source>
        <dbReference type="EMBL" id="KAK2642700.1"/>
    </source>
</evidence>
<evidence type="ECO:0000256" key="1">
    <source>
        <dbReference type="ARBA" id="ARBA00004141"/>
    </source>
</evidence>
<keyword evidence="2 6" id="KW-0812">Transmembrane</keyword>
<keyword evidence="3 6" id="KW-1133">Transmembrane helix</keyword>
<evidence type="ECO:0000256" key="6">
    <source>
        <dbReference type="SAM" id="Phobius"/>
    </source>
</evidence>
<name>A0AAD9TVR7_9ROSI</name>
<feature type="transmembrane region" description="Helical" evidence="6">
    <location>
        <begin position="156"/>
        <end position="178"/>
    </location>
</feature>
<evidence type="ECO:0000256" key="5">
    <source>
        <dbReference type="SAM" id="MobiDB-lite"/>
    </source>
</evidence>
<dbReference type="SUPFAM" id="SSF90123">
    <property type="entry name" value="ABC transporter transmembrane region"/>
    <property type="match status" value="1"/>
</dbReference>
<dbReference type="AlphaFoldDB" id="A0AAD9TVR7"/>
<dbReference type="Pfam" id="PF00664">
    <property type="entry name" value="ABC_membrane"/>
    <property type="match status" value="1"/>
</dbReference>
<proteinExistence type="predicted"/>
<keyword evidence="4 6" id="KW-0472">Membrane</keyword>
<feature type="transmembrane region" description="Helical" evidence="6">
    <location>
        <begin position="108"/>
        <end position="136"/>
    </location>
</feature>
<dbReference type="GO" id="GO:0005524">
    <property type="term" value="F:ATP binding"/>
    <property type="evidence" value="ECO:0007669"/>
    <property type="project" value="InterPro"/>
</dbReference>
<dbReference type="InterPro" id="IPR036640">
    <property type="entry name" value="ABC1_TM_sf"/>
</dbReference>